<dbReference type="PANTHER" id="PTHR21666">
    <property type="entry name" value="PEPTIDASE-RELATED"/>
    <property type="match status" value="1"/>
</dbReference>
<dbReference type="AlphaFoldDB" id="A0A8J3BNZ6"/>
<dbReference type="EMBL" id="BMQC01000006">
    <property type="protein sequence ID" value="GGK28018.1"/>
    <property type="molecule type" value="Genomic_DNA"/>
</dbReference>
<dbReference type="InterPro" id="IPR011055">
    <property type="entry name" value="Dup_hybrid_motif"/>
</dbReference>
<sequence>MARAAGTAVAVTASGVVAVTSVWWCGQEHPAPFLPLRSVVAGPAAPSASTSALNRTPPLAFAPQGLAHQGPVDAAPRPGASGAVWPLAGPPDIARPFDPPPQPWRPGHRGVDLGGRPGAVVSAAAAGEVAFVGAVAGRGVVSVQHPSGLRTTYEPVTGTVAVGDRVDAGSPVGRLDAGHAGCARPACLHWGLRRDRQYLDPLAMLGLGRSRLLP</sequence>
<dbReference type="Gene3D" id="2.70.70.10">
    <property type="entry name" value="Glucose Permease (Domain IIA)"/>
    <property type="match status" value="1"/>
</dbReference>
<evidence type="ECO:0000313" key="3">
    <source>
        <dbReference type="EMBL" id="GGK28018.1"/>
    </source>
</evidence>
<evidence type="ECO:0000259" key="2">
    <source>
        <dbReference type="Pfam" id="PF01551"/>
    </source>
</evidence>
<name>A0A8J3BNZ6_9ACTN</name>
<protein>
    <recommendedName>
        <fullName evidence="2">M23ase beta-sheet core domain-containing protein</fullName>
    </recommendedName>
</protein>
<dbReference type="GO" id="GO:0004222">
    <property type="term" value="F:metalloendopeptidase activity"/>
    <property type="evidence" value="ECO:0007669"/>
    <property type="project" value="TreeGrafter"/>
</dbReference>
<dbReference type="SUPFAM" id="SSF51261">
    <property type="entry name" value="Duplicated hybrid motif"/>
    <property type="match status" value="1"/>
</dbReference>
<accession>A0A8J3BNZ6</accession>
<keyword evidence="1" id="KW-0732">Signal</keyword>
<gene>
    <name evidence="3" type="ORF">GCM10010124_20780</name>
</gene>
<feature type="domain" description="M23ase beta-sheet core" evidence="2">
    <location>
        <begin position="107"/>
        <end position="201"/>
    </location>
</feature>
<evidence type="ECO:0000313" key="4">
    <source>
        <dbReference type="Proteomes" id="UP000662200"/>
    </source>
</evidence>
<dbReference type="InterPro" id="IPR050570">
    <property type="entry name" value="Cell_wall_metabolism_enzyme"/>
</dbReference>
<dbReference type="Proteomes" id="UP000662200">
    <property type="component" value="Unassembled WGS sequence"/>
</dbReference>
<comment type="caution">
    <text evidence="3">The sequence shown here is derived from an EMBL/GenBank/DDBJ whole genome shotgun (WGS) entry which is preliminary data.</text>
</comment>
<evidence type="ECO:0000256" key="1">
    <source>
        <dbReference type="ARBA" id="ARBA00022729"/>
    </source>
</evidence>
<organism evidence="3 4">
    <name type="scientific">Pilimelia terevasa</name>
    <dbReference type="NCBI Taxonomy" id="53372"/>
    <lineage>
        <taxon>Bacteria</taxon>
        <taxon>Bacillati</taxon>
        <taxon>Actinomycetota</taxon>
        <taxon>Actinomycetes</taxon>
        <taxon>Micromonosporales</taxon>
        <taxon>Micromonosporaceae</taxon>
        <taxon>Pilimelia</taxon>
    </lineage>
</organism>
<dbReference type="InterPro" id="IPR016047">
    <property type="entry name" value="M23ase_b-sheet_dom"/>
</dbReference>
<dbReference type="PANTHER" id="PTHR21666:SF289">
    <property type="entry name" value="L-ALA--D-GLU ENDOPEPTIDASE"/>
    <property type="match status" value="1"/>
</dbReference>
<reference evidence="3" key="2">
    <citation type="submission" date="2020-09" db="EMBL/GenBank/DDBJ databases">
        <authorList>
            <person name="Sun Q."/>
            <person name="Ohkuma M."/>
        </authorList>
    </citation>
    <scope>NUCLEOTIDE SEQUENCE</scope>
    <source>
        <strain evidence="3">JCM 3091</strain>
    </source>
</reference>
<dbReference type="Pfam" id="PF01551">
    <property type="entry name" value="Peptidase_M23"/>
    <property type="match status" value="1"/>
</dbReference>
<proteinExistence type="predicted"/>
<reference evidence="3" key="1">
    <citation type="journal article" date="2014" name="Int. J. Syst. Evol. Microbiol.">
        <title>Complete genome sequence of Corynebacterium casei LMG S-19264T (=DSM 44701T), isolated from a smear-ripened cheese.</title>
        <authorList>
            <consortium name="US DOE Joint Genome Institute (JGI-PGF)"/>
            <person name="Walter F."/>
            <person name="Albersmeier A."/>
            <person name="Kalinowski J."/>
            <person name="Ruckert C."/>
        </authorList>
    </citation>
    <scope>NUCLEOTIDE SEQUENCE</scope>
    <source>
        <strain evidence="3">JCM 3091</strain>
    </source>
</reference>
<keyword evidence="4" id="KW-1185">Reference proteome</keyword>